<dbReference type="OrthoDB" id="116583at2157"/>
<keyword evidence="1" id="KW-1133">Transmembrane helix</keyword>
<proteinExistence type="predicted"/>
<evidence type="ECO:0008006" key="4">
    <source>
        <dbReference type="Google" id="ProtNLM"/>
    </source>
</evidence>
<protein>
    <recommendedName>
        <fullName evidence="4">DUF1700 domain-containing protein</fullName>
    </recommendedName>
</protein>
<dbReference type="EMBL" id="CP002772">
    <property type="protein sequence ID" value="AEG19240.1"/>
    <property type="molecule type" value="Genomic_DNA"/>
</dbReference>
<name>F6D4K0_METPW</name>
<dbReference type="Proteomes" id="UP000009231">
    <property type="component" value="Chromosome"/>
</dbReference>
<dbReference type="Pfam" id="PF22564">
    <property type="entry name" value="HAAS"/>
    <property type="match status" value="1"/>
</dbReference>
<dbReference type="STRING" id="868131.MSWAN_2232"/>
<dbReference type="RefSeq" id="WP_013826739.1">
    <property type="nucleotide sequence ID" value="NC_015574.1"/>
</dbReference>
<sequence length="200" mass="22170">MNKEEYLEKLTKLLKDMPKDDREDILSDYKEHFRIGLENGRTEEELSRALGDPKTVAKQINVEYMINKAENEQSASNVIEAMLATAGLGLFNMIFVAVPALGIAAIIMVLFVAGLGVIFTGILGIFSPLINLIFPHAIHLPVSGGILGTLITILGGIGLTVLGTIWVVIMVYMAKWFYTLGIKYLKLNLRIIKGRRIRPE</sequence>
<dbReference type="KEGG" id="mew:MSWAN_2232"/>
<keyword evidence="1" id="KW-0812">Transmembrane</keyword>
<dbReference type="HOGENOM" id="CLU_111928_0_0_2"/>
<dbReference type="GeneID" id="10669757"/>
<feature type="transmembrane region" description="Helical" evidence="1">
    <location>
        <begin position="103"/>
        <end position="126"/>
    </location>
</feature>
<feature type="transmembrane region" description="Helical" evidence="1">
    <location>
        <begin position="138"/>
        <end position="159"/>
    </location>
</feature>
<evidence type="ECO:0000313" key="3">
    <source>
        <dbReference type="Proteomes" id="UP000009231"/>
    </source>
</evidence>
<evidence type="ECO:0000256" key="1">
    <source>
        <dbReference type="SAM" id="Phobius"/>
    </source>
</evidence>
<dbReference type="AlphaFoldDB" id="F6D4K0"/>
<gene>
    <name evidence="2" type="ordered locus">MSWAN_2232</name>
</gene>
<keyword evidence="3" id="KW-1185">Reference proteome</keyword>
<reference evidence="2 3" key="1">
    <citation type="journal article" date="2014" name="Int. J. Syst. Evol. Microbiol.">
        <title>Methanobacterium paludis sp. nov. and a novel strain of Methanobacterium lacus isolated from northern peatlands.</title>
        <authorList>
            <person name="Cadillo-Quiroz H."/>
            <person name="Brauer S.L."/>
            <person name="Goodson N."/>
            <person name="Yavitt J.B."/>
            <person name="Zinder S.H."/>
        </authorList>
    </citation>
    <scope>NUCLEOTIDE SEQUENCE [LARGE SCALE GENOMIC DNA]</scope>
    <source>
        <strain evidence="3">DSM 25820 / JCM 18151 / SWAN1</strain>
    </source>
</reference>
<evidence type="ECO:0000313" key="2">
    <source>
        <dbReference type="EMBL" id="AEG19240.1"/>
    </source>
</evidence>
<organism evidence="2 3">
    <name type="scientific">Methanobacterium paludis (strain DSM 25820 / JCM 18151 / SWAN1)</name>
    <dbReference type="NCBI Taxonomy" id="868131"/>
    <lineage>
        <taxon>Archaea</taxon>
        <taxon>Methanobacteriati</taxon>
        <taxon>Methanobacteriota</taxon>
        <taxon>Methanomada group</taxon>
        <taxon>Methanobacteria</taxon>
        <taxon>Methanobacteriales</taxon>
        <taxon>Methanobacteriaceae</taxon>
        <taxon>Methanobacterium</taxon>
    </lineage>
</organism>
<accession>F6D4K0</accession>
<dbReference type="eggNOG" id="arCOG09581">
    <property type="taxonomic scope" value="Archaea"/>
</dbReference>
<keyword evidence="1" id="KW-0472">Membrane</keyword>